<feature type="active site" description="Proton donor" evidence="12">
    <location>
        <position position="129"/>
    </location>
</feature>
<evidence type="ECO:0000256" key="5">
    <source>
        <dbReference type="ARBA" id="ARBA00012550"/>
    </source>
</evidence>
<keyword evidence="7 12" id="KW-0963">Cytoplasm</keyword>
<evidence type="ECO:0000256" key="1">
    <source>
        <dbReference type="ARBA" id="ARBA00000901"/>
    </source>
</evidence>
<evidence type="ECO:0000313" key="15">
    <source>
        <dbReference type="EMBL" id="MBC5999955.1"/>
    </source>
</evidence>
<evidence type="ECO:0000256" key="4">
    <source>
        <dbReference type="ARBA" id="ARBA00009667"/>
    </source>
</evidence>
<comment type="caution">
    <text evidence="15">The sequence shown here is derived from an EMBL/GenBank/DDBJ whole genome shotgun (WGS) entry which is preliminary data.</text>
</comment>
<dbReference type="NCBIfam" id="TIGR00007">
    <property type="entry name" value="1-(5-phosphoribosyl)-5-[(5-phosphoribosylamino)methylideneamino]imidazole-4-carboxamide isomerase"/>
    <property type="match status" value="1"/>
</dbReference>
<dbReference type="GO" id="GO:0005737">
    <property type="term" value="C:cytoplasm"/>
    <property type="evidence" value="ECO:0007669"/>
    <property type="project" value="UniProtKB-SubCell"/>
</dbReference>
<keyword evidence="9 12" id="KW-0368">Histidine biosynthesis</keyword>
<dbReference type="GO" id="GO:0003949">
    <property type="term" value="F:1-(5-phosphoribosyl)-5-[(5-phosphoribosylamino)methylideneamino]imidazole-4-carboxamide isomerase activity"/>
    <property type="evidence" value="ECO:0007669"/>
    <property type="project" value="UniProtKB-UniRule"/>
</dbReference>
<keyword evidence="8 12" id="KW-0028">Amino-acid biosynthesis</keyword>
<dbReference type="Proteomes" id="UP000644115">
    <property type="component" value="Unassembled WGS sequence"/>
</dbReference>
<evidence type="ECO:0000256" key="11">
    <source>
        <dbReference type="ARBA" id="ARBA00030547"/>
    </source>
</evidence>
<dbReference type="Pfam" id="PF00977">
    <property type="entry name" value="His_biosynth"/>
    <property type="match status" value="1"/>
</dbReference>
<evidence type="ECO:0000256" key="3">
    <source>
        <dbReference type="ARBA" id="ARBA00005133"/>
    </source>
</evidence>
<comment type="similarity">
    <text evidence="4 12 13">Belongs to the HisA/HisF family.</text>
</comment>
<comment type="pathway">
    <text evidence="3 12 14">Amino-acid biosynthesis; L-histidine biosynthesis; L-histidine from 5-phospho-alpha-D-ribose 1-diphosphate: step 4/9.</text>
</comment>
<dbReference type="CDD" id="cd04732">
    <property type="entry name" value="HisA"/>
    <property type="match status" value="1"/>
</dbReference>
<dbReference type="InterPro" id="IPR023016">
    <property type="entry name" value="HisA/PriA"/>
</dbReference>
<evidence type="ECO:0000313" key="16">
    <source>
        <dbReference type="Proteomes" id="UP000644115"/>
    </source>
</evidence>
<dbReference type="PANTHER" id="PTHR43090:SF2">
    <property type="entry name" value="1-(5-PHOSPHORIBOSYL)-5-[(5-PHOSPHORIBOSYLAMINO)METHYLIDENEAMINO] IMIDAZOLE-4-CARBOXAMIDE ISOMERASE"/>
    <property type="match status" value="1"/>
</dbReference>
<evidence type="ECO:0000256" key="8">
    <source>
        <dbReference type="ARBA" id="ARBA00022605"/>
    </source>
</evidence>
<dbReference type="HAMAP" id="MF_01014">
    <property type="entry name" value="HisA"/>
    <property type="match status" value="1"/>
</dbReference>
<evidence type="ECO:0000256" key="12">
    <source>
        <dbReference type="HAMAP-Rule" id="MF_01014"/>
    </source>
</evidence>
<reference evidence="15" key="1">
    <citation type="submission" date="2020-08" db="EMBL/GenBank/DDBJ databases">
        <authorList>
            <person name="Liu C."/>
            <person name="Sun Q."/>
        </authorList>
    </citation>
    <scope>NUCLEOTIDE SEQUENCE</scope>
    <source>
        <strain evidence="15">BX16</strain>
    </source>
</reference>
<dbReference type="Gene3D" id="3.20.20.70">
    <property type="entry name" value="Aldolase class I"/>
    <property type="match status" value="1"/>
</dbReference>
<dbReference type="InterPro" id="IPR006062">
    <property type="entry name" value="His_biosynth"/>
</dbReference>
<evidence type="ECO:0000256" key="2">
    <source>
        <dbReference type="ARBA" id="ARBA00004496"/>
    </source>
</evidence>
<dbReference type="InterPro" id="IPR006063">
    <property type="entry name" value="HisA_bact_arch"/>
</dbReference>
<protein>
    <recommendedName>
        <fullName evidence="6 12">1-(5-phosphoribosyl)-5-[(5-phosphoribosylamino)methylideneamino] imidazole-4-carboxamide isomerase</fullName>
        <ecNumber evidence="5 12">5.3.1.16</ecNumber>
    </recommendedName>
    <alternativeName>
        <fullName evidence="11 12">Phosphoribosylformimino-5-aminoimidazole carboxamide ribotide isomerase</fullName>
    </alternativeName>
</protein>
<dbReference type="EC" id="5.3.1.16" evidence="5 12"/>
<comment type="catalytic activity">
    <reaction evidence="1 12 14">
        <text>1-(5-phospho-beta-D-ribosyl)-5-[(5-phospho-beta-D-ribosylamino)methylideneamino]imidazole-4-carboxamide = 5-[(5-phospho-1-deoxy-D-ribulos-1-ylimino)methylamino]-1-(5-phospho-beta-D-ribosyl)imidazole-4-carboxamide</text>
        <dbReference type="Rhea" id="RHEA:15469"/>
        <dbReference type="ChEBI" id="CHEBI:58435"/>
        <dbReference type="ChEBI" id="CHEBI:58525"/>
        <dbReference type="EC" id="5.3.1.16"/>
    </reaction>
</comment>
<evidence type="ECO:0000256" key="9">
    <source>
        <dbReference type="ARBA" id="ARBA00023102"/>
    </source>
</evidence>
<dbReference type="FunFam" id="3.20.20.70:FF:000009">
    <property type="entry name" value="1-(5-phosphoribosyl)-5-[(5-phosphoribosylamino)methylideneamino] imidazole-4-carboxamide isomerase"/>
    <property type="match status" value="1"/>
</dbReference>
<evidence type="ECO:0000256" key="14">
    <source>
        <dbReference type="RuleBase" id="RU003658"/>
    </source>
</evidence>
<dbReference type="GO" id="GO:0000105">
    <property type="term" value="P:L-histidine biosynthetic process"/>
    <property type="evidence" value="ECO:0007669"/>
    <property type="project" value="UniProtKB-UniRule"/>
</dbReference>
<evidence type="ECO:0000256" key="13">
    <source>
        <dbReference type="RuleBase" id="RU003657"/>
    </source>
</evidence>
<evidence type="ECO:0000256" key="7">
    <source>
        <dbReference type="ARBA" id="ARBA00022490"/>
    </source>
</evidence>
<feature type="active site" description="Proton acceptor" evidence="12">
    <location>
        <position position="8"/>
    </location>
</feature>
<dbReference type="RefSeq" id="WP_249287320.1">
    <property type="nucleotide sequence ID" value="NZ_JACRWC010000103.1"/>
</dbReference>
<dbReference type="PANTHER" id="PTHR43090">
    <property type="entry name" value="1-(5-PHOSPHORIBOSYL)-5-[(5-PHOSPHORIBOSYLAMINO)METHYLIDENEAMINO] IMIDAZOLE-4-CARBOXAMIDE ISOMERASE"/>
    <property type="match status" value="1"/>
</dbReference>
<keyword evidence="16" id="KW-1185">Reference proteome</keyword>
<dbReference type="InterPro" id="IPR011060">
    <property type="entry name" value="RibuloseP-bd_barrel"/>
</dbReference>
<dbReference type="AlphaFoldDB" id="A0A923NBX3"/>
<evidence type="ECO:0000256" key="10">
    <source>
        <dbReference type="ARBA" id="ARBA00023235"/>
    </source>
</evidence>
<dbReference type="InterPro" id="IPR044524">
    <property type="entry name" value="Isoase_HisA-like"/>
</dbReference>
<keyword evidence="10 12" id="KW-0413">Isomerase</keyword>
<proteinExistence type="inferred from homology"/>
<comment type="subcellular location">
    <subcellularLocation>
        <location evidence="2 12 14">Cytoplasm</location>
    </subcellularLocation>
</comment>
<dbReference type="GO" id="GO:0000162">
    <property type="term" value="P:L-tryptophan biosynthetic process"/>
    <property type="evidence" value="ECO:0007669"/>
    <property type="project" value="TreeGrafter"/>
</dbReference>
<organism evidence="15 16">
    <name type="scientific">Lentihominibacter faecis</name>
    <dbReference type="NCBI Taxonomy" id="2764712"/>
    <lineage>
        <taxon>Bacteria</taxon>
        <taxon>Bacillati</taxon>
        <taxon>Bacillota</taxon>
        <taxon>Clostridia</taxon>
        <taxon>Peptostreptococcales</taxon>
        <taxon>Anaerovoracaceae</taxon>
        <taxon>Lentihominibacter</taxon>
    </lineage>
</organism>
<evidence type="ECO:0000256" key="6">
    <source>
        <dbReference type="ARBA" id="ARBA00018464"/>
    </source>
</evidence>
<dbReference type="SUPFAM" id="SSF51366">
    <property type="entry name" value="Ribulose-phoshate binding barrel"/>
    <property type="match status" value="1"/>
</dbReference>
<dbReference type="InterPro" id="IPR013785">
    <property type="entry name" value="Aldolase_TIM"/>
</dbReference>
<dbReference type="EMBL" id="JACRWC010000103">
    <property type="protein sequence ID" value="MBC5999955.1"/>
    <property type="molecule type" value="Genomic_DNA"/>
</dbReference>
<gene>
    <name evidence="12 15" type="primary">hisA</name>
    <name evidence="15" type="ORF">H8876_08080</name>
</gene>
<name>A0A923NBX3_9FIRM</name>
<sequence length="236" mass="26102">MKIFPAIDLRDGKAVRLYQGDYDQMTVYSEDPVDVARSFKEKGASYLHLVDLDGAKDGQLVNFETIRRIVEEVDLFVEVGGGIRDEKRICQYLDLGVGRVILGTIAVKEPEFLKEMVGKYGEKIAVGVDARDGYVAINGWKEITAQESFSFCRDLRDMGVKTVIYTDISRDGGLEGTNMDAYRKLQQIEGLEVTASGGISFEREITELKDIVAAAILGKAVYSGALDLSRAVELAR</sequence>
<accession>A0A923NBX3</accession>